<feature type="non-terminal residue" evidence="1">
    <location>
        <position position="1"/>
    </location>
</feature>
<sequence>LQVSEEAKKLAAVSGLRILAIYGGTPIQKQLDFLQRGVEVVVGTPGRIIDHLQRQSLATNKLKFVILDEVDEMISQGFLEAIEKIIRQTPASRQTLLFSATITPEVKTFSQTYLKNPEYVVSSSESPQLNAIAQYYVETPFRERTRNLINFLRVKQPEATLVFARTKKRVERLQEILTRAGCKADYLHSDLSQSRRIRVLGKFRNKQIPLLVATDVAARGIDIKGISHVINYDLPQNTEFYIHRIGRTGRGGKTGQAISFVSS</sequence>
<evidence type="ECO:0000313" key="1">
    <source>
        <dbReference type="EMBL" id="CAG8812605.1"/>
    </source>
</evidence>
<comment type="caution">
    <text evidence="1">The sequence shown here is derived from an EMBL/GenBank/DDBJ whole genome shotgun (WGS) entry which is preliminary data.</text>
</comment>
<accession>A0ACA9RVH2</accession>
<proteinExistence type="predicted"/>
<keyword evidence="2" id="KW-1185">Reference proteome</keyword>
<name>A0ACA9RVH2_9GLOM</name>
<gene>
    <name evidence="1" type="ORF">RPERSI_LOCUS23561</name>
</gene>
<organism evidence="1 2">
    <name type="scientific">Racocetra persica</name>
    <dbReference type="NCBI Taxonomy" id="160502"/>
    <lineage>
        <taxon>Eukaryota</taxon>
        <taxon>Fungi</taxon>
        <taxon>Fungi incertae sedis</taxon>
        <taxon>Mucoromycota</taxon>
        <taxon>Glomeromycotina</taxon>
        <taxon>Glomeromycetes</taxon>
        <taxon>Diversisporales</taxon>
        <taxon>Gigasporaceae</taxon>
        <taxon>Racocetra</taxon>
    </lineage>
</organism>
<dbReference type="Proteomes" id="UP000789920">
    <property type="component" value="Unassembled WGS sequence"/>
</dbReference>
<dbReference type="EMBL" id="CAJVQC010073868">
    <property type="protein sequence ID" value="CAG8812605.1"/>
    <property type="molecule type" value="Genomic_DNA"/>
</dbReference>
<reference evidence="1" key="1">
    <citation type="submission" date="2021-06" db="EMBL/GenBank/DDBJ databases">
        <authorList>
            <person name="Kallberg Y."/>
            <person name="Tangrot J."/>
            <person name="Rosling A."/>
        </authorList>
    </citation>
    <scope>NUCLEOTIDE SEQUENCE</scope>
    <source>
        <strain evidence="1">MA461A</strain>
    </source>
</reference>
<evidence type="ECO:0000313" key="2">
    <source>
        <dbReference type="Proteomes" id="UP000789920"/>
    </source>
</evidence>
<protein>
    <submittedName>
        <fullName evidence="1">5270_t:CDS:1</fullName>
    </submittedName>
</protein>